<name>A0ABY9R2U8_9BACT</name>
<evidence type="ECO:0008006" key="3">
    <source>
        <dbReference type="Google" id="ProtNLM"/>
    </source>
</evidence>
<sequence>MTDASALTDASARRTGRGRRMAAVVTLCAVLALGAACGKKIMPVPQDHRELFQWRSTTATATPNGCIAARGEAQGNVDNLASVIPEIQPLGGTTEGVAGGMSNGSPTASGDGNAGNCAGCPFQATARQEFRPEKQITPQGTAIVEMTMCPDRKAPAYRWRMVGVNVLTRFAHALGKVQTLVVDPSAPGFELPVEDTRPQQQTEIVIP</sequence>
<dbReference type="EMBL" id="CP133659">
    <property type="protein sequence ID" value="WMW65927.1"/>
    <property type="molecule type" value="Genomic_DNA"/>
</dbReference>
<dbReference type="RefSeq" id="WP_309541865.1">
    <property type="nucleotide sequence ID" value="NZ_CP133659.1"/>
</dbReference>
<gene>
    <name evidence="1" type="ORF">KPS_000457</name>
</gene>
<keyword evidence="2" id="KW-1185">Reference proteome</keyword>
<evidence type="ECO:0000313" key="1">
    <source>
        <dbReference type="EMBL" id="WMW65927.1"/>
    </source>
</evidence>
<protein>
    <recommendedName>
        <fullName evidence="3">Lipoprotein</fullName>
    </recommendedName>
</protein>
<proteinExistence type="predicted"/>
<dbReference type="Proteomes" id="UP001180616">
    <property type="component" value="Chromosome"/>
</dbReference>
<organism evidence="1 2">
    <name type="scientific">Nitratidesulfovibrio liaohensis</name>
    <dbReference type="NCBI Taxonomy" id="2604158"/>
    <lineage>
        <taxon>Bacteria</taxon>
        <taxon>Pseudomonadati</taxon>
        <taxon>Thermodesulfobacteriota</taxon>
        <taxon>Desulfovibrionia</taxon>
        <taxon>Desulfovibrionales</taxon>
        <taxon>Desulfovibrionaceae</taxon>
        <taxon>Nitratidesulfovibrio</taxon>
    </lineage>
</organism>
<accession>A0ABY9R2U8</accession>
<evidence type="ECO:0000313" key="2">
    <source>
        <dbReference type="Proteomes" id="UP001180616"/>
    </source>
</evidence>
<reference evidence="1" key="1">
    <citation type="submission" date="2023-09" db="EMBL/GenBank/DDBJ databases">
        <authorList>
            <consortium name="CW5 consortium"/>
            <person name="Lu C.-W."/>
        </authorList>
    </citation>
    <scope>NUCLEOTIDE SEQUENCE</scope>
    <source>
        <strain evidence="1">KPS</strain>
    </source>
</reference>